<dbReference type="PROSITE" id="PS50293">
    <property type="entry name" value="TPR_REGION"/>
    <property type="match status" value="1"/>
</dbReference>
<dbReference type="InterPro" id="IPR011990">
    <property type="entry name" value="TPR-like_helical_dom_sf"/>
</dbReference>
<reference evidence="3" key="2">
    <citation type="submission" date="2017-02" db="UniProtKB">
        <authorList>
            <consortium name="WormBaseParasite"/>
        </authorList>
    </citation>
    <scope>IDENTIFICATION</scope>
</reference>
<name>A0A0K0DNJ5_ANGCA</name>
<sequence>LLFIRRFDFFPRSTDAPLLTSLFFAVHPIHCEAVAGIVGRADVLAAMVVLIGILLHDSYEVSENDIQGCENTAMTVGCTVIATCFKETGIMLPSILIAFVLLHSKKFGDYWAICDGRHCERFLCGMTCEEERCSLETKNCIADDPHRGSEHSKAVRVIDFRRYNRALMVSLGITVLILHTTRTYKRNMDWRDEESLYKSALKLNPPKAYSNLGRVYASQMRFDEAEAAYKSAIHYRPNMADTWYNLGVLYQEKKMSNKSIECYEISIGIRKTFAVAYLNLGIVYEEIGDRQRSMSIWQACADIDGSMIKAQREHQNAQTSCRFRLGKMLIQERSLTRAQLILEENRTAESNIYFSKALATAPYLAEVHHHIGLAAASRGDVAGAEAAYKNALKLVGTHRVTLTALATLLREQGRYDRSEEDILGILVDVVESCSDFAVCFSVLVRFVVLVVLVVDVIVLSCSITITSSSTSCL</sequence>
<evidence type="ECO:0000313" key="3">
    <source>
        <dbReference type="WBParaSite" id="ACAC_0001333301-mRNA-1"/>
    </source>
</evidence>
<dbReference type="Proteomes" id="UP000035642">
    <property type="component" value="Unassembled WGS sequence"/>
</dbReference>
<dbReference type="Gene3D" id="1.25.40.10">
    <property type="entry name" value="Tetratricopeptide repeat domain"/>
    <property type="match status" value="3"/>
</dbReference>
<dbReference type="GO" id="GO:0035269">
    <property type="term" value="P:protein O-linked glycosylation via mannose"/>
    <property type="evidence" value="ECO:0007669"/>
    <property type="project" value="TreeGrafter"/>
</dbReference>
<dbReference type="GO" id="GO:0000030">
    <property type="term" value="F:mannosyltransferase activity"/>
    <property type="evidence" value="ECO:0007669"/>
    <property type="project" value="TreeGrafter"/>
</dbReference>
<dbReference type="SUPFAM" id="SSF48452">
    <property type="entry name" value="TPR-like"/>
    <property type="match status" value="1"/>
</dbReference>
<dbReference type="PANTHER" id="PTHR44216:SF3">
    <property type="entry name" value="PROTEIN O-MANNOSYL-TRANSFERASE TMTC2"/>
    <property type="match status" value="1"/>
</dbReference>
<proteinExistence type="predicted"/>
<dbReference type="GO" id="GO:0005789">
    <property type="term" value="C:endoplasmic reticulum membrane"/>
    <property type="evidence" value="ECO:0007669"/>
    <property type="project" value="TreeGrafter"/>
</dbReference>
<dbReference type="SMART" id="SM00028">
    <property type="entry name" value="TPR"/>
    <property type="match status" value="4"/>
</dbReference>
<dbReference type="PANTHER" id="PTHR44216">
    <property type="entry name" value="PROTEIN O-MANNOSYL-TRANSFERASE TMTC2"/>
    <property type="match status" value="1"/>
</dbReference>
<feature type="repeat" description="TPR" evidence="1">
    <location>
        <begin position="206"/>
        <end position="239"/>
    </location>
</feature>
<accession>A0A0K0DNJ5</accession>
<protein>
    <submittedName>
        <fullName evidence="3">Dolichyl-phosphate-mannose--protein mannosyltransferase</fullName>
    </submittedName>
</protein>
<organism evidence="2 3">
    <name type="scientific">Angiostrongylus cantonensis</name>
    <name type="common">Rat lungworm</name>
    <dbReference type="NCBI Taxonomy" id="6313"/>
    <lineage>
        <taxon>Eukaryota</taxon>
        <taxon>Metazoa</taxon>
        <taxon>Ecdysozoa</taxon>
        <taxon>Nematoda</taxon>
        <taxon>Chromadorea</taxon>
        <taxon>Rhabditida</taxon>
        <taxon>Rhabditina</taxon>
        <taxon>Rhabditomorpha</taxon>
        <taxon>Strongyloidea</taxon>
        <taxon>Metastrongylidae</taxon>
        <taxon>Angiostrongylus</taxon>
    </lineage>
</organism>
<keyword evidence="1" id="KW-0802">TPR repeat</keyword>
<dbReference type="PROSITE" id="PS50005">
    <property type="entry name" value="TPR"/>
    <property type="match status" value="1"/>
</dbReference>
<dbReference type="InterPro" id="IPR052384">
    <property type="entry name" value="TMTC_O-mannosyltransferase"/>
</dbReference>
<dbReference type="STRING" id="6313.A0A0K0DNJ5"/>
<evidence type="ECO:0000313" key="2">
    <source>
        <dbReference type="Proteomes" id="UP000035642"/>
    </source>
</evidence>
<dbReference type="InterPro" id="IPR019734">
    <property type="entry name" value="TPR_rpt"/>
</dbReference>
<dbReference type="Pfam" id="PF13414">
    <property type="entry name" value="TPR_11"/>
    <property type="match status" value="1"/>
</dbReference>
<dbReference type="AlphaFoldDB" id="A0A0K0DNJ5"/>
<evidence type="ECO:0000256" key="1">
    <source>
        <dbReference type="PROSITE-ProRule" id="PRU00339"/>
    </source>
</evidence>
<dbReference type="WBParaSite" id="ACAC_0001333301-mRNA-1">
    <property type="protein sequence ID" value="ACAC_0001333301-mRNA-1"/>
    <property type="gene ID" value="ACAC_0001333301"/>
</dbReference>
<reference evidence="2" key="1">
    <citation type="submission" date="2012-09" db="EMBL/GenBank/DDBJ databases">
        <authorList>
            <person name="Martin A.A."/>
        </authorList>
    </citation>
    <scope>NUCLEOTIDE SEQUENCE</scope>
</reference>
<keyword evidence="2" id="KW-1185">Reference proteome</keyword>